<dbReference type="PANTHER" id="PTHR39338">
    <property type="entry name" value="BLL5662 PROTEIN-RELATED"/>
    <property type="match status" value="1"/>
</dbReference>
<dbReference type="RefSeq" id="WP_117325742.1">
    <property type="nucleotide sequence ID" value="NZ_QVTE01000015.1"/>
</dbReference>
<dbReference type="EMBL" id="QVTE01000015">
    <property type="protein sequence ID" value="RFU70488.1"/>
    <property type="molecule type" value="Genomic_DNA"/>
</dbReference>
<name>A0A372LQK7_9BACI</name>
<accession>A0A372LQK7</accession>
<gene>
    <name evidence="1" type="ORF">D0469_06025</name>
</gene>
<dbReference type="OrthoDB" id="9790469at2"/>
<protein>
    <submittedName>
        <fullName evidence="1">VWA domain-containing protein</fullName>
    </submittedName>
</protein>
<dbReference type="Pfam" id="PF05762">
    <property type="entry name" value="VWA_CoxE"/>
    <property type="match status" value="1"/>
</dbReference>
<dbReference type="InterPro" id="IPR008912">
    <property type="entry name" value="Uncharacterised_CoxE"/>
</dbReference>
<proteinExistence type="predicted"/>
<dbReference type="Proteomes" id="UP000264541">
    <property type="component" value="Unassembled WGS sequence"/>
</dbReference>
<evidence type="ECO:0000313" key="1">
    <source>
        <dbReference type="EMBL" id="RFU70488.1"/>
    </source>
</evidence>
<dbReference type="AlphaFoldDB" id="A0A372LQK7"/>
<comment type="caution">
    <text evidence="1">The sequence shown here is derived from an EMBL/GenBank/DDBJ whole genome shotgun (WGS) entry which is preliminary data.</text>
</comment>
<sequence>MEHYGFNETIVNFARILKKEGLKINQAQSLRAMLVLNEISLINKTEFYYALRSVFCFSPEDYKIFDRIFRGFWGEQVPYAGTEHAIEDEEESHENEPDIEELGLEQDSSAVNSSGQQDQQFLLQEDLSEELEQAGRMFSYSPDEKLLLKQYSSIPMKDFADFRTEWNTLLALLMKTMRKDSTIRGRQELVLKKMLRKNLTQGAGELFQLYRKGKRKTDKQILYTLVDISGSMEVYIKMYLPIFYLLQRYAGRAETYFFNTSIYPVTKYFKQRYGNTLEMLNERLRVSANGTNLGQCMSEFWKTQSSKLSPQLTTIIIFSDGWDRGDMEQLAHQIKKIHTQVYQIIWINPLLGLEGYYPHTQAFNTVIPYISHMVSLKDIKSIKQGPRMKWRVR</sequence>
<dbReference type="PANTHER" id="PTHR39338:SF6">
    <property type="entry name" value="BLL5662 PROTEIN"/>
    <property type="match status" value="1"/>
</dbReference>
<keyword evidence="2" id="KW-1185">Reference proteome</keyword>
<organism evidence="1 2">
    <name type="scientific">Peribacillus saganii</name>
    <dbReference type="NCBI Taxonomy" id="2303992"/>
    <lineage>
        <taxon>Bacteria</taxon>
        <taxon>Bacillati</taxon>
        <taxon>Bacillota</taxon>
        <taxon>Bacilli</taxon>
        <taxon>Bacillales</taxon>
        <taxon>Bacillaceae</taxon>
        <taxon>Peribacillus</taxon>
    </lineage>
</organism>
<evidence type="ECO:0000313" key="2">
    <source>
        <dbReference type="Proteomes" id="UP000264541"/>
    </source>
</evidence>
<dbReference type="SUPFAM" id="SSF53300">
    <property type="entry name" value="vWA-like"/>
    <property type="match status" value="1"/>
</dbReference>
<reference evidence="1 2" key="1">
    <citation type="submission" date="2018-08" db="EMBL/GenBank/DDBJ databases">
        <title>Bacillus chawlae sp. nov., Bacillus glennii sp. nov., and Bacillus saganii sp. nov. Isolated from the Vehicle Assembly Building at Kennedy Space Center where the Viking Spacecraft were Assembled.</title>
        <authorList>
            <person name="Seuylemezian A."/>
            <person name="Vaishampayan P."/>
        </authorList>
    </citation>
    <scope>NUCLEOTIDE SEQUENCE [LARGE SCALE GENOMIC DNA]</scope>
    <source>
        <strain evidence="1 2">V47-23a</strain>
    </source>
</reference>
<dbReference type="InterPro" id="IPR036465">
    <property type="entry name" value="vWFA_dom_sf"/>
</dbReference>